<reference evidence="1 2" key="1">
    <citation type="submission" date="2024-06" db="EMBL/GenBank/DDBJ databases">
        <title>The Natural Products Discovery Center: Release of the First 8490 Sequenced Strains for Exploring Actinobacteria Biosynthetic Diversity.</title>
        <authorList>
            <person name="Kalkreuter E."/>
            <person name="Kautsar S.A."/>
            <person name="Yang D."/>
            <person name="Bader C.D."/>
            <person name="Teijaro C.N."/>
            <person name="Fluegel L."/>
            <person name="Davis C.M."/>
            <person name="Simpson J.R."/>
            <person name="Lauterbach L."/>
            <person name="Steele A.D."/>
            <person name="Gui C."/>
            <person name="Meng S."/>
            <person name="Li G."/>
            <person name="Viehrig K."/>
            <person name="Ye F."/>
            <person name="Su P."/>
            <person name="Kiefer A.F."/>
            <person name="Nichols A."/>
            <person name="Cepeda A.J."/>
            <person name="Yan W."/>
            <person name="Fan B."/>
            <person name="Jiang Y."/>
            <person name="Adhikari A."/>
            <person name="Zheng C.-J."/>
            <person name="Schuster L."/>
            <person name="Cowan T.M."/>
            <person name="Smanski M.J."/>
            <person name="Chevrette M.G."/>
            <person name="De Carvalho L.P.S."/>
            <person name="Shen B."/>
        </authorList>
    </citation>
    <scope>NUCLEOTIDE SEQUENCE [LARGE SCALE GENOMIC DNA]</scope>
    <source>
        <strain evidence="1 2">NPDC049574</strain>
    </source>
</reference>
<name>A0ABV3HGA6_9ACTN</name>
<organism evidence="1 2">
    <name type="scientific">Nonomuraea bangladeshensis</name>
    <dbReference type="NCBI Taxonomy" id="404385"/>
    <lineage>
        <taxon>Bacteria</taxon>
        <taxon>Bacillati</taxon>
        <taxon>Actinomycetota</taxon>
        <taxon>Actinomycetes</taxon>
        <taxon>Streptosporangiales</taxon>
        <taxon>Streptosporangiaceae</taxon>
        <taxon>Nonomuraea</taxon>
    </lineage>
</organism>
<sequence>MPGGAHSAEEKKRVRRQLAVSQEPQVAEIGDDIVLRFRPEVMGGEYLDALMRFQGDV</sequence>
<dbReference type="RefSeq" id="WP_364460318.1">
    <property type="nucleotide sequence ID" value="NZ_JBFARM010000014.1"/>
</dbReference>
<dbReference type="EMBL" id="JBFARM010000014">
    <property type="protein sequence ID" value="MEV4291552.1"/>
    <property type="molecule type" value="Genomic_DNA"/>
</dbReference>
<keyword evidence="2" id="KW-1185">Reference proteome</keyword>
<gene>
    <name evidence="1" type="ORF">AB0K40_39110</name>
</gene>
<proteinExistence type="predicted"/>
<comment type="caution">
    <text evidence="1">The sequence shown here is derived from an EMBL/GenBank/DDBJ whole genome shotgun (WGS) entry which is preliminary data.</text>
</comment>
<dbReference type="Proteomes" id="UP001552427">
    <property type="component" value="Unassembled WGS sequence"/>
</dbReference>
<accession>A0ABV3HGA6</accession>
<protein>
    <submittedName>
        <fullName evidence="1">Uncharacterized protein</fullName>
    </submittedName>
</protein>
<evidence type="ECO:0000313" key="1">
    <source>
        <dbReference type="EMBL" id="MEV4291552.1"/>
    </source>
</evidence>
<evidence type="ECO:0000313" key="2">
    <source>
        <dbReference type="Proteomes" id="UP001552427"/>
    </source>
</evidence>